<reference evidence="2 3" key="1">
    <citation type="submission" date="2020-03" db="EMBL/GenBank/DDBJ databases">
        <authorList>
            <person name="Wang L."/>
            <person name="He N."/>
            <person name="Li Y."/>
            <person name="Fang Y."/>
            <person name="Zhang F."/>
        </authorList>
    </citation>
    <scope>NUCLEOTIDE SEQUENCE [LARGE SCALE GENOMIC DNA]</scope>
    <source>
        <strain evidence="3">hsmgli-8</strain>
    </source>
</reference>
<evidence type="ECO:0000313" key="3">
    <source>
        <dbReference type="Proteomes" id="UP000746535"/>
    </source>
</evidence>
<evidence type="ECO:0000256" key="1">
    <source>
        <dbReference type="SAM" id="MobiDB-lite"/>
    </source>
</evidence>
<name>A0ABX0YHB0_9PSED</name>
<accession>A0ABX0YHB0</accession>
<comment type="caution">
    <text evidence="2">The sequence shown here is derived from an EMBL/GenBank/DDBJ whole genome shotgun (WGS) entry which is preliminary data.</text>
</comment>
<dbReference type="EMBL" id="JAAVJI010000013">
    <property type="protein sequence ID" value="NJP02818.1"/>
    <property type="molecule type" value="Genomic_DNA"/>
</dbReference>
<proteinExistence type="predicted"/>
<feature type="region of interest" description="Disordered" evidence="1">
    <location>
        <begin position="115"/>
        <end position="233"/>
    </location>
</feature>
<evidence type="ECO:0000313" key="2">
    <source>
        <dbReference type="EMBL" id="NJP02818.1"/>
    </source>
</evidence>
<keyword evidence="3" id="KW-1185">Reference proteome</keyword>
<gene>
    <name evidence="2" type="ORF">HBH25_18395</name>
</gene>
<sequence>MGVGAISNFAMQAKSAASQAVDKIFVPRLKVALNKASLKILEEASKAGDAIAADIVKSIKSGELFQHISEHFKASDLAYDTHPIPGRDSNNQRIDHKPIVQFEKQGEGVNLAGIYMQGKNPGEKPQPWNPSSQTGTTPPPSPSTTPQGQPGADTSQLPHRPPPGAGLNSMFQRLSQQQPSSQKARTQMPPQPAPKDTAPHSSENVHRDLEPDLGLPKEAAPEQPRQSAKPAKAEIRHALKVIREARQDRRKRIRKRRERKLARRAEKHEIALNGLKLHEERRIDTQNLLNEIRAKQQESNKKFMEDTAKNSTGFNY</sequence>
<dbReference type="RefSeq" id="WP_168085396.1">
    <property type="nucleotide sequence ID" value="NZ_JAAVJI010000013.1"/>
</dbReference>
<dbReference type="Proteomes" id="UP000746535">
    <property type="component" value="Unassembled WGS sequence"/>
</dbReference>
<organism evidence="2 3">
    <name type="scientific">Pseudomonas quercus</name>
    <dbReference type="NCBI Taxonomy" id="2722792"/>
    <lineage>
        <taxon>Bacteria</taxon>
        <taxon>Pseudomonadati</taxon>
        <taxon>Pseudomonadota</taxon>
        <taxon>Gammaproteobacteria</taxon>
        <taxon>Pseudomonadales</taxon>
        <taxon>Pseudomonadaceae</taxon>
        <taxon>Pseudomonas</taxon>
    </lineage>
</organism>
<feature type="compositionally biased region" description="Polar residues" evidence="1">
    <location>
        <begin position="169"/>
        <end position="185"/>
    </location>
</feature>
<protein>
    <submittedName>
        <fullName evidence="2">Uncharacterized protein</fullName>
    </submittedName>
</protein>